<dbReference type="EMBL" id="QPJJ01000004">
    <property type="protein sequence ID" value="RCW73040.1"/>
    <property type="molecule type" value="Genomic_DNA"/>
</dbReference>
<dbReference type="InterPro" id="IPR012354">
    <property type="entry name" value="Esterase_lipase"/>
</dbReference>
<dbReference type="GO" id="GO:0052689">
    <property type="term" value="F:carboxylic ester hydrolase activity"/>
    <property type="evidence" value="ECO:0007669"/>
    <property type="project" value="InterPro"/>
</dbReference>
<feature type="binding site" evidence="3">
    <location>
        <position position="79"/>
    </location>
    <ligand>
        <name>substrate</name>
    </ligand>
</feature>
<evidence type="ECO:0000256" key="2">
    <source>
        <dbReference type="PIRSR" id="PIRSR017388-1"/>
    </source>
</evidence>
<evidence type="ECO:0000313" key="6">
    <source>
        <dbReference type="EMBL" id="RCW73040.1"/>
    </source>
</evidence>
<sequence length="227" mass="26086">MIACICIHGFTGGPYEVEPLADHLKLHTNWYVVTPRMPGHGLDLQLDDVTYEDWIEKIESLYLSIQKHYETIYLVGFSMGGMIAAYLAAKYKSDKLVLLSASRRYISFKQIAIDILGFAKKGLQNTLQDDPLLHHYLRKKGAVPPKATLEFLKCMQFTQPYLKKVYCPVFIAQGIQDGMVPYNAVEYLDREIPVETEIIYYHDSKHLICLGEDKEVVTKAVYKFLKR</sequence>
<evidence type="ECO:0000259" key="5">
    <source>
        <dbReference type="Pfam" id="PF00561"/>
    </source>
</evidence>
<dbReference type="GO" id="GO:0016020">
    <property type="term" value="C:membrane"/>
    <property type="evidence" value="ECO:0007669"/>
    <property type="project" value="TreeGrafter"/>
</dbReference>
<protein>
    <submittedName>
        <fullName evidence="6">Esterase/lipase</fullName>
    </submittedName>
</protein>
<feature type="active site" description="Charge relay system" evidence="2">
    <location>
        <position position="206"/>
    </location>
</feature>
<dbReference type="PANTHER" id="PTHR43798:SF31">
    <property type="entry name" value="AB HYDROLASE SUPERFAMILY PROTEIN YCLE"/>
    <property type="match status" value="1"/>
</dbReference>
<comment type="caution">
    <text evidence="6">The sequence shown here is derived from an EMBL/GenBank/DDBJ whole genome shotgun (WGS) entry which is preliminary data.</text>
</comment>
<keyword evidence="7" id="KW-1185">Reference proteome</keyword>
<feature type="binding site" evidence="3">
    <location>
        <position position="10"/>
    </location>
    <ligand>
        <name>substrate</name>
    </ligand>
</feature>
<evidence type="ECO:0000256" key="4">
    <source>
        <dbReference type="SAM" id="Phobius"/>
    </source>
</evidence>
<dbReference type="Proteomes" id="UP000252585">
    <property type="component" value="Unassembled WGS sequence"/>
</dbReference>
<organism evidence="6 7">
    <name type="scientific">Saliterribacillus persicus</name>
    <dbReference type="NCBI Taxonomy" id="930114"/>
    <lineage>
        <taxon>Bacteria</taxon>
        <taxon>Bacillati</taxon>
        <taxon>Bacillota</taxon>
        <taxon>Bacilli</taxon>
        <taxon>Bacillales</taxon>
        <taxon>Bacillaceae</taxon>
        <taxon>Saliterribacillus</taxon>
    </lineage>
</organism>
<dbReference type="RefSeq" id="WP_114352150.1">
    <property type="nucleotide sequence ID" value="NZ_QPJJ01000004.1"/>
</dbReference>
<dbReference type="InterPro" id="IPR000073">
    <property type="entry name" value="AB_hydrolase_1"/>
</dbReference>
<gene>
    <name evidence="6" type="ORF">DFR57_10434</name>
</gene>
<feature type="active site" description="Charge relay system" evidence="2">
    <location>
        <position position="177"/>
    </location>
</feature>
<dbReference type="SUPFAM" id="SSF53474">
    <property type="entry name" value="alpha/beta-Hydrolases"/>
    <property type="match status" value="1"/>
</dbReference>
<keyword evidence="4" id="KW-0812">Transmembrane</keyword>
<keyword evidence="1" id="KW-0378">Hydrolase</keyword>
<feature type="active site" description="Nucleophile" evidence="2">
    <location>
        <position position="78"/>
    </location>
</feature>
<evidence type="ECO:0000256" key="3">
    <source>
        <dbReference type="PIRSR" id="PIRSR017388-2"/>
    </source>
</evidence>
<feature type="domain" description="AB hydrolase-1" evidence="5">
    <location>
        <begin position="5"/>
        <end position="128"/>
    </location>
</feature>
<feature type="transmembrane region" description="Helical" evidence="4">
    <location>
        <begin position="71"/>
        <end position="89"/>
    </location>
</feature>
<keyword evidence="4" id="KW-1133">Transmembrane helix</keyword>
<reference evidence="6 7" key="1">
    <citation type="submission" date="2018-07" db="EMBL/GenBank/DDBJ databases">
        <title>Genomic Encyclopedia of Type Strains, Phase IV (KMG-IV): sequencing the most valuable type-strain genomes for metagenomic binning, comparative biology and taxonomic classification.</title>
        <authorList>
            <person name="Goeker M."/>
        </authorList>
    </citation>
    <scope>NUCLEOTIDE SEQUENCE [LARGE SCALE GENOMIC DNA]</scope>
    <source>
        <strain evidence="6 7">DSM 27696</strain>
    </source>
</reference>
<accession>A0A368XY71</accession>
<dbReference type="InterPro" id="IPR050266">
    <property type="entry name" value="AB_hydrolase_sf"/>
</dbReference>
<proteinExistence type="predicted"/>
<dbReference type="Gene3D" id="3.40.50.1820">
    <property type="entry name" value="alpha/beta hydrolase"/>
    <property type="match status" value="1"/>
</dbReference>
<dbReference type="PIRSF" id="PIRSF017388">
    <property type="entry name" value="Esterase_lipase"/>
    <property type="match status" value="1"/>
</dbReference>
<dbReference type="Pfam" id="PF00561">
    <property type="entry name" value="Abhydrolase_1"/>
    <property type="match status" value="1"/>
</dbReference>
<dbReference type="InterPro" id="IPR029058">
    <property type="entry name" value="AB_hydrolase_fold"/>
</dbReference>
<name>A0A368XY71_9BACI</name>
<evidence type="ECO:0000256" key="1">
    <source>
        <dbReference type="ARBA" id="ARBA00022801"/>
    </source>
</evidence>
<keyword evidence="4" id="KW-0472">Membrane</keyword>
<dbReference type="OrthoDB" id="9786110at2"/>
<evidence type="ECO:0000313" key="7">
    <source>
        <dbReference type="Proteomes" id="UP000252585"/>
    </source>
</evidence>
<dbReference type="PANTHER" id="PTHR43798">
    <property type="entry name" value="MONOACYLGLYCEROL LIPASE"/>
    <property type="match status" value="1"/>
</dbReference>
<dbReference type="AlphaFoldDB" id="A0A368XY71"/>